<dbReference type="GO" id="GO:0016055">
    <property type="term" value="P:Wnt signaling pathway"/>
    <property type="evidence" value="ECO:0007669"/>
    <property type="project" value="UniProtKB-KW"/>
</dbReference>
<dbReference type="Pfam" id="PF03062">
    <property type="entry name" value="MBOAT"/>
    <property type="match status" value="1"/>
</dbReference>
<keyword evidence="4 12" id="KW-0812">Transmembrane</keyword>
<evidence type="ECO:0000256" key="1">
    <source>
        <dbReference type="ARBA" id="ARBA00004141"/>
    </source>
</evidence>
<dbReference type="EC" id="2.3.1.250" evidence="9"/>
<evidence type="ECO:0000256" key="6">
    <source>
        <dbReference type="ARBA" id="ARBA00023136"/>
    </source>
</evidence>
<keyword evidence="7" id="KW-0012">Acyltransferase</keyword>
<comment type="subcellular location">
    <subcellularLocation>
        <location evidence="1">Membrane</location>
        <topology evidence="1">Multi-pass membrane protein</topology>
    </subcellularLocation>
</comment>
<sequence length="289" mass="32951">MSYALSPLTTVFGPFLTYRDHERFLKPAPMSVSWLWHTARCMVLSFVWLCVSVCVSSDIFLAPTWSKWMVAYGSALSFRSSHYFISFLSEGIATAGGLGFSQEQGHWGGLKVVGPLDVEIPRSMGVIANSWNLSMYRFLKYYVFKPSLRYLGRFGAYLMTYFVSSMLHGLNFQLAAVLLSIGVYSYIENVLRRKLSRRLSACVLDRPCRGHCGHSRGKFNLLTLLVNLLFMGLAVFHLAYLGQMFVSDPDSQEFDYQGFSFWHTLRHWYRLDFLSHIVAGGTFLLSLLL</sequence>
<evidence type="ECO:0000256" key="11">
    <source>
        <dbReference type="ARBA" id="ARBA00047978"/>
    </source>
</evidence>
<dbReference type="PANTHER" id="PTHR13906">
    <property type="entry name" value="PORCUPINE"/>
    <property type="match status" value="1"/>
</dbReference>
<evidence type="ECO:0000256" key="8">
    <source>
        <dbReference type="ARBA" id="ARBA00038269"/>
    </source>
</evidence>
<dbReference type="GO" id="GO:0016020">
    <property type="term" value="C:membrane"/>
    <property type="evidence" value="ECO:0007669"/>
    <property type="project" value="UniProtKB-SubCell"/>
</dbReference>
<evidence type="ECO:0000256" key="9">
    <source>
        <dbReference type="ARBA" id="ARBA00038867"/>
    </source>
</evidence>
<name>A0A8F8AQA5_HALDU</name>
<feature type="transmembrane region" description="Helical" evidence="12">
    <location>
        <begin position="174"/>
        <end position="191"/>
    </location>
</feature>
<organism evidence="13">
    <name type="scientific">Halisarca dujardinii</name>
    <name type="common">Dujardin's slime sponge</name>
    <dbReference type="NCBI Taxonomy" id="2583056"/>
    <lineage>
        <taxon>Eukaryota</taxon>
        <taxon>Metazoa</taxon>
        <taxon>Porifera</taxon>
        <taxon>Demospongiae</taxon>
        <taxon>Verongimorpha</taxon>
        <taxon>Chondrillida</taxon>
        <taxon>Halisarcidae</taxon>
        <taxon>Halisarca</taxon>
    </lineage>
</organism>
<dbReference type="InterPro" id="IPR049941">
    <property type="entry name" value="LPLAT_7/PORCN-like"/>
</dbReference>
<dbReference type="GO" id="GO:1990698">
    <property type="term" value="F:palmitoleoyltransferase activity"/>
    <property type="evidence" value="ECO:0007669"/>
    <property type="project" value="UniProtKB-EC"/>
</dbReference>
<dbReference type="PANTHER" id="PTHR13906:SF12">
    <property type="entry name" value="PROTEIN-SERINE O-PALMITOLEOYLTRANSFERASE PORCUPINE"/>
    <property type="match status" value="1"/>
</dbReference>
<dbReference type="AlphaFoldDB" id="A0A8F8AQA5"/>
<evidence type="ECO:0000256" key="4">
    <source>
        <dbReference type="ARBA" id="ARBA00022692"/>
    </source>
</evidence>
<comment type="similarity">
    <text evidence="8">Belongs to the membrane-bound acyltransferase family. Porcupine subfamily.</text>
</comment>
<evidence type="ECO:0000313" key="13">
    <source>
        <dbReference type="EMBL" id="QXY82379.1"/>
    </source>
</evidence>
<dbReference type="InterPro" id="IPR004299">
    <property type="entry name" value="MBOAT_fam"/>
</dbReference>
<feature type="transmembrane region" description="Helical" evidence="12">
    <location>
        <begin position="43"/>
        <end position="62"/>
    </location>
</feature>
<protein>
    <recommendedName>
        <fullName evidence="10">Protein-serine O-palmitoleoyltransferase porcupine</fullName>
        <ecNumber evidence="9">2.3.1.250</ecNumber>
    </recommendedName>
</protein>
<dbReference type="GO" id="GO:0061355">
    <property type="term" value="P:Wnt protein secretion"/>
    <property type="evidence" value="ECO:0007669"/>
    <property type="project" value="TreeGrafter"/>
</dbReference>
<feature type="transmembrane region" description="Helical" evidence="12">
    <location>
        <begin position="268"/>
        <end position="288"/>
    </location>
</feature>
<evidence type="ECO:0000256" key="2">
    <source>
        <dbReference type="ARBA" id="ARBA00022679"/>
    </source>
</evidence>
<keyword evidence="2" id="KW-0808">Transferase</keyword>
<keyword evidence="6 12" id="KW-0472">Membrane</keyword>
<dbReference type="GO" id="GO:0017147">
    <property type="term" value="F:Wnt-protein binding"/>
    <property type="evidence" value="ECO:0007669"/>
    <property type="project" value="TreeGrafter"/>
</dbReference>
<evidence type="ECO:0000256" key="3">
    <source>
        <dbReference type="ARBA" id="ARBA00022687"/>
    </source>
</evidence>
<keyword evidence="3" id="KW-0879">Wnt signaling pathway</keyword>
<reference evidence="13" key="1">
    <citation type="journal article" date="2021" name="Genes (Basel)">
        <title>Expression of Wnt and TGF-Beta Pathway Components during Whole-Body Regeneration from Cell Aggregates in Demosponge Halisarca dujardinii.</title>
        <authorList>
            <person name="Borisenko I."/>
            <person name="Bolshakov F.V."/>
            <person name="Ereskovsky A."/>
            <person name="Lavrov A.I."/>
        </authorList>
    </citation>
    <scope>NUCLEOTIDE SEQUENCE</scope>
</reference>
<proteinExistence type="evidence at transcript level"/>
<evidence type="ECO:0000256" key="7">
    <source>
        <dbReference type="ARBA" id="ARBA00023315"/>
    </source>
</evidence>
<dbReference type="EMBL" id="MZ042503">
    <property type="protein sequence ID" value="QXY82379.1"/>
    <property type="molecule type" value="mRNA"/>
</dbReference>
<accession>A0A8F8AQA5</accession>
<comment type="catalytic activity">
    <reaction evidence="11">
        <text>[Wnt protein]-L-serine + (9Z)-hexadecenoyl-CoA = [Wnt protein]-O-(9Z)-hexadecenoyl-L-serine + CoA</text>
        <dbReference type="Rhea" id="RHEA:45336"/>
        <dbReference type="Rhea" id="RHEA-COMP:11170"/>
        <dbReference type="Rhea" id="RHEA-COMP:11171"/>
        <dbReference type="ChEBI" id="CHEBI:29999"/>
        <dbReference type="ChEBI" id="CHEBI:57287"/>
        <dbReference type="ChEBI" id="CHEBI:61540"/>
        <dbReference type="ChEBI" id="CHEBI:85189"/>
        <dbReference type="EC" id="2.3.1.250"/>
    </reaction>
</comment>
<feature type="transmembrane region" description="Helical" evidence="12">
    <location>
        <begin position="219"/>
        <end position="240"/>
    </location>
</feature>
<evidence type="ECO:0000256" key="10">
    <source>
        <dbReference type="ARBA" id="ARBA00040371"/>
    </source>
</evidence>
<keyword evidence="5 12" id="KW-1133">Transmembrane helix</keyword>
<evidence type="ECO:0000256" key="12">
    <source>
        <dbReference type="SAM" id="Phobius"/>
    </source>
</evidence>
<evidence type="ECO:0000256" key="5">
    <source>
        <dbReference type="ARBA" id="ARBA00022989"/>
    </source>
</evidence>
<dbReference type="GO" id="GO:0030258">
    <property type="term" value="P:lipid modification"/>
    <property type="evidence" value="ECO:0007669"/>
    <property type="project" value="TreeGrafter"/>
</dbReference>
<dbReference type="GO" id="GO:0005783">
    <property type="term" value="C:endoplasmic reticulum"/>
    <property type="evidence" value="ECO:0007669"/>
    <property type="project" value="TreeGrafter"/>
</dbReference>